<reference evidence="2" key="1">
    <citation type="journal article" date="2021" name="Open Biol.">
        <title>Shared evolutionary footprints suggest mitochondrial oxidative damage underlies multiple complex I losses in fungi.</title>
        <authorList>
            <person name="Schikora-Tamarit M.A."/>
            <person name="Marcet-Houben M."/>
            <person name="Nosek J."/>
            <person name="Gabaldon T."/>
        </authorList>
    </citation>
    <scope>NUCLEOTIDE SEQUENCE</scope>
    <source>
        <strain evidence="2">CBS2887</strain>
    </source>
</reference>
<name>A0A9P8TQ08_WICPI</name>
<feature type="region of interest" description="Disordered" evidence="1">
    <location>
        <begin position="129"/>
        <end position="171"/>
    </location>
</feature>
<comment type="caution">
    <text evidence="2">The sequence shown here is derived from an EMBL/GenBank/DDBJ whole genome shotgun (WGS) entry which is preliminary data.</text>
</comment>
<feature type="compositionally biased region" description="Basic residues" evidence="1">
    <location>
        <begin position="155"/>
        <end position="170"/>
    </location>
</feature>
<gene>
    <name evidence="2" type="ORF">WICPIJ_002600</name>
</gene>
<accession>A0A9P8TQ08</accession>
<dbReference type="Proteomes" id="UP000774326">
    <property type="component" value="Unassembled WGS sequence"/>
</dbReference>
<evidence type="ECO:0000256" key="1">
    <source>
        <dbReference type="SAM" id="MobiDB-lite"/>
    </source>
</evidence>
<feature type="region of interest" description="Disordered" evidence="1">
    <location>
        <begin position="253"/>
        <end position="276"/>
    </location>
</feature>
<dbReference type="EMBL" id="JAEUBG010001443">
    <property type="protein sequence ID" value="KAH3686421.1"/>
    <property type="molecule type" value="Genomic_DNA"/>
</dbReference>
<protein>
    <submittedName>
        <fullName evidence="2">Uncharacterized protein</fullName>
    </submittedName>
</protein>
<feature type="compositionally biased region" description="Basic and acidic residues" evidence="1">
    <location>
        <begin position="262"/>
        <end position="274"/>
    </location>
</feature>
<evidence type="ECO:0000313" key="2">
    <source>
        <dbReference type="EMBL" id="KAH3686421.1"/>
    </source>
</evidence>
<dbReference type="AlphaFoldDB" id="A0A9P8TQ08"/>
<proteinExistence type="predicted"/>
<feature type="compositionally biased region" description="Low complexity" evidence="1">
    <location>
        <begin position="13"/>
        <end position="34"/>
    </location>
</feature>
<organism evidence="2 3">
    <name type="scientific">Wickerhamomyces pijperi</name>
    <name type="common">Yeast</name>
    <name type="synonym">Pichia pijperi</name>
    <dbReference type="NCBI Taxonomy" id="599730"/>
    <lineage>
        <taxon>Eukaryota</taxon>
        <taxon>Fungi</taxon>
        <taxon>Dikarya</taxon>
        <taxon>Ascomycota</taxon>
        <taxon>Saccharomycotina</taxon>
        <taxon>Saccharomycetes</taxon>
        <taxon>Phaffomycetales</taxon>
        <taxon>Wickerhamomycetaceae</taxon>
        <taxon>Wickerhamomyces</taxon>
    </lineage>
</organism>
<feature type="compositionally biased region" description="Low complexity" evidence="1">
    <location>
        <begin position="143"/>
        <end position="154"/>
    </location>
</feature>
<feature type="region of interest" description="Disordered" evidence="1">
    <location>
        <begin position="1"/>
        <end position="51"/>
    </location>
</feature>
<evidence type="ECO:0000313" key="3">
    <source>
        <dbReference type="Proteomes" id="UP000774326"/>
    </source>
</evidence>
<sequence>MNKTEIKTKRVPKTPAFKPAEAAAAPSNSETTTALEEELEAEETTDKSGNKVEVEETFLVMVESTSAVVVVPETADKTVVPVALEEAVATAEEETGVVEVTLEEEEEEEAASDSVVNGHCDWDIRASIVGTRGDGEDSGGNVRNNSVGSDLSSSGRRRSSCGSSGRRRRSNILDNRGRSNIVCVGDGDGGFKRSGGGFSSLFESLVNEDLGNSNVFSGFFGDFTLRTELQDLTFLDLLREDTSDFSTRCGREWESAANETSTEDHGPKEPEISKSRAMSPDFKLAVSAPNDNGAAELVVVAAAVEVEEVEVAVSPEVEVEVEVEEVEVVVTV</sequence>
<reference evidence="2" key="2">
    <citation type="submission" date="2021-01" db="EMBL/GenBank/DDBJ databases">
        <authorList>
            <person name="Schikora-Tamarit M.A."/>
        </authorList>
    </citation>
    <scope>NUCLEOTIDE SEQUENCE</scope>
    <source>
        <strain evidence="2">CBS2887</strain>
    </source>
</reference>
<keyword evidence="3" id="KW-1185">Reference proteome</keyword>